<dbReference type="EMBL" id="PEZW01000002">
    <property type="protein sequence ID" value="PIS08066.1"/>
    <property type="molecule type" value="Genomic_DNA"/>
</dbReference>
<organism evidence="1 2">
    <name type="scientific">Candidatus Berkelbacteria bacterium CG10_big_fil_rev_8_21_14_0_10_43_13</name>
    <dbReference type="NCBI Taxonomy" id="1974514"/>
    <lineage>
        <taxon>Bacteria</taxon>
        <taxon>Candidatus Berkelbacteria</taxon>
    </lineage>
</organism>
<accession>A0A2H0W7N1</accession>
<evidence type="ECO:0000313" key="1">
    <source>
        <dbReference type="EMBL" id="PIS08066.1"/>
    </source>
</evidence>
<dbReference type="Proteomes" id="UP000231382">
    <property type="component" value="Unassembled WGS sequence"/>
</dbReference>
<reference evidence="2" key="1">
    <citation type="submission" date="2017-09" db="EMBL/GenBank/DDBJ databases">
        <title>Depth-based differentiation of microbial function through sediment-hosted aquifers and enrichment of novel symbionts in the deep terrestrial subsurface.</title>
        <authorList>
            <person name="Probst A.J."/>
            <person name="Ladd B."/>
            <person name="Jarett J.K."/>
            <person name="Geller-Mcgrath D.E."/>
            <person name="Sieber C.M.K."/>
            <person name="Emerson J.B."/>
            <person name="Anantharaman K."/>
            <person name="Thomas B.C."/>
            <person name="Malmstrom R."/>
            <person name="Stieglmeier M."/>
            <person name="Klingl A."/>
            <person name="Woyke T."/>
            <person name="Ryan C.M."/>
            <person name="Banfield J.F."/>
        </authorList>
    </citation>
    <scope>NUCLEOTIDE SEQUENCE [LARGE SCALE GENOMIC DNA]</scope>
</reference>
<protein>
    <submittedName>
        <fullName evidence="1">Uncharacterized protein</fullName>
    </submittedName>
</protein>
<sequence length="326" mass="38636">MQTVLDKIRGGISKVEIENEIKEIQNEQFSATLAPFIERYKTVGKRKEIFVFEWCYRINQRWMVLDVLDSEKNRLRDIKTLLNMFVVLIDDISEEKNNGDLLAELLKLPSGNKPAHINLNQDDVEYLQLTSDVWDSISHQVKQFPLYKKYKDCFDFDVFQLINAVKFGKFITDNKYHMNQLEYWQYFPNSMQIIINADLDLMCTPSFEESDLSKYREMILVTQKMARIGNWLTTWKREVLSDDYSSIVLPYAIDQNIISYDDLDNPELVISKIDKSDARQHFLDEWQKLYDTSAEIGKQIQSADYIKILNRFEYLLRMHLISDDLK</sequence>
<dbReference type="AlphaFoldDB" id="A0A2H0W7N1"/>
<evidence type="ECO:0000313" key="2">
    <source>
        <dbReference type="Proteomes" id="UP000231382"/>
    </source>
</evidence>
<proteinExistence type="predicted"/>
<gene>
    <name evidence="1" type="ORF">COT78_00270</name>
</gene>
<name>A0A2H0W7N1_9BACT</name>
<comment type="caution">
    <text evidence="1">The sequence shown here is derived from an EMBL/GenBank/DDBJ whole genome shotgun (WGS) entry which is preliminary data.</text>
</comment>